<organism evidence="5 6">
    <name type="scientific">Triparma strigata</name>
    <dbReference type="NCBI Taxonomy" id="1606541"/>
    <lineage>
        <taxon>Eukaryota</taxon>
        <taxon>Sar</taxon>
        <taxon>Stramenopiles</taxon>
        <taxon>Ochrophyta</taxon>
        <taxon>Bolidophyceae</taxon>
        <taxon>Parmales</taxon>
        <taxon>Triparmaceae</taxon>
        <taxon>Triparma</taxon>
    </lineage>
</organism>
<dbReference type="AlphaFoldDB" id="A0A9W7ER41"/>
<keyword evidence="1" id="KW-0547">Nucleotide-binding</keyword>
<evidence type="ECO:0000313" key="6">
    <source>
        <dbReference type="Proteomes" id="UP001165085"/>
    </source>
</evidence>
<keyword evidence="6" id="KW-1185">Reference proteome</keyword>
<comment type="caution">
    <text evidence="5">The sequence shown here is derived from an EMBL/GenBank/DDBJ whole genome shotgun (WGS) entry which is preliminary data.</text>
</comment>
<keyword evidence="2" id="KW-0378">Hydrolase</keyword>
<evidence type="ECO:0000313" key="5">
    <source>
        <dbReference type="EMBL" id="GMH86900.1"/>
    </source>
</evidence>
<dbReference type="InterPro" id="IPR036265">
    <property type="entry name" value="HIT-like_sf"/>
</dbReference>
<dbReference type="EMBL" id="BRXY01000321">
    <property type="protein sequence ID" value="GMH86900.1"/>
    <property type="molecule type" value="Genomic_DNA"/>
</dbReference>
<dbReference type="OrthoDB" id="1915375at2759"/>
<dbReference type="PANTHER" id="PTHR12486:SF5">
    <property type="entry name" value="ADENOSINE 5'-MONOPHOSPHORAMIDASE HINT3"/>
    <property type="match status" value="1"/>
</dbReference>
<protein>
    <recommendedName>
        <fullName evidence="4">HIT domain-containing protein</fullName>
    </recommendedName>
</protein>
<sequence length="300" mass="33482">MWRRKITTVGLPRGICDASVVVPVPETEVKGIEGKVEKEDVAVAGAAADERVVDEVTVDSDLDEDAIMPLARPELGTVKAGTVKADPLAKRKRRVEVVAVMNFMPEQSPFTRRTHTAVTTSTLITMGQTSGKPYTYKGVSYDKDGVMTNSLFQDIANKIIPPSSTPGHLLHETPQCVIFAARGGSSETHLLVVPKQWVKSWRVLVDMGPKEGADLLKHLEETGRTFTSTEGSEYYVERTNLAVGFHSPPFNSIDHLHLHFVDRSKFREGFKHRAKFPETLWSPWFKRINEVYEDIAKKII</sequence>
<evidence type="ECO:0000256" key="3">
    <source>
        <dbReference type="PROSITE-ProRule" id="PRU00464"/>
    </source>
</evidence>
<evidence type="ECO:0000256" key="2">
    <source>
        <dbReference type="ARBA" id="ARBA00022801"/>
    </source>
</evidence>
<dbReference type="GO" id="GO:0016787">
    <property type="term" value="F:hydrolase activity"/>
    <property type="evidence" value="ECO:0007669"/>
    <property type="project" value="UniProtKB-KW"/>
</dbReference>
<feature type="short sequence motif" description="Histidine triad motif" evidence="3">
    <location>
        <begin position="255"/>
        <end position="259"/>
    </location>
</feature>
<dbReference type="Pfam" id="PF11969">
    <property type="entry name" value="DcpS_C"/>
    <property type="match status" value="1"/>
</dbReference>
<name>A0A9W7ER41_9STRA</name>
<accession>A0A9W7ER41</accession>
<reference evidence="6" key="1">
    <citation type="journal article" date="2023" name="Commun. Biol.">
        <title>Genome analysis of Parmales, the sister group of diatoms, reveals the evolutionary specialization of diatoms from phago-mixotrophs to photoautotrophs.</title>
        <authorList>
            <person name="Ban H."/>
            <person name="Sato S."/>
            <person name="Yoshikawa S."/>
            <person name="Yamada K."/>
            <person name="Nakamura Y."/>
            <person name="Ichinomiya M."/>
            <person name="Sato N."/>
            <person name="Blanc-Mathieu R."/>
            <person name="Endo H."/>
            <person name="Kuwata A."/>
            <person name="Ogata H."/>
        </authorList>
    </citation>
    <scope>NUCLEOTIDE SEQUENCE [LARGE SCALE GENOMIC DNA]</scope>
    <source>
        <strain evidence="6">NIES 3701</strain>
    </source>
</reference>
<evidence type="ECO:0000259" key="4">
    <source>
        <dbReference type="PROSITE" id="PS51084"/>
    </source>
</evidence>
<proteinExistence type="predicted"/>
<dbReference type="SUPFAM" id="SSF54197">
    <property type="entry name" value="HIT-like"/>
    <property type="match status" value="1"/>
</dbReference>
<dbReference type="Proteomes" id="UP001165085">
    <property type="component" value="Unassembled WGS sequence"/>
</dbReference>
<dbReference type="GO" id="GO:0000166">
    <property type="term" value="F:nucleotide binding"/>
    <property type="evidence" value="ECO:0007669"/>
    <property type="project" value="UniProtKB-KW"/>
</dbReference>
<dbReference type="InterPro" id="IPR011146">
    <property type="entry name" value="HIT-like"/>
</dbReference>
<dbReference type="Gene3D" id="3.30.428.10">
    <property type="entry name" value="HIT-like"/>
    <property type="match status" value="1"/>
</dbReference>
<dbReference type="PROSITE" id="PS51084">
    <property type="entry name" value="HIT_2"/>
    <property type="match status" value="1"/>
</dbReference>
<gene>
    <name evidence="5" type="ORF">TrST_g4834</name>
</gene>
<feature type="domain" description="HIT" evidence="4">
    <location>
        <begin position="156"/>
        <end position="270"/>
    </location>
</feature>
<evidence type="ECO:0000256" key="1">
    <source>
        <dbReference type="ARBA" id="ARBA00022741"/>
    </source>
</evidence>
<dbReference type="PANTHER" id="PTHR12486">
    <property type="entry name" value="APRATAXIN-RELATED"/>
    <property type="match status" value="1"/>
</dbReference>